<keyword evidence="3" id="KW-0238">DNA-binding</keyword>
<organism evidence="6 7">
    <name type="scientific">Candidatus Raskinella chloraquaticus</name>
    <dbReference type="NCBI Taxonomy" id="1951219"/>
    <lineage>
        <taxon>Bacteria</taxon>
        <taxon>Pseudomonadati</taxon>
        <taxon>Pseudomonadota</taxon>
        <taxon>Alphaproteobacteria</taxon>
        <taxon>Hyphomicrobiales</taxon>
        <taxon>Phreatobacteraceae</taxon>
        <taxon>Candidatus Raskinella</taxon>
    </lineage>
</organism>
<dbReference type="SUPFAM" id="SSF46785">
    <property type="entry name" value="Winged helix' DNA-binding domain"/>
    <property type="match status" value="1"/>
</dbReference>
<dbReference type="Proteomes" id="UP000192872">
    <property type="component" value="Unassembled WGS sequence"/>
</dbReference>
<dbReference type="Pfam" id="PF00126">
    <property type="entry name" value="HTH_1"/>
    <property type="match status" value="1"/>
</dbReference>
<evidence type="ECO:0000256" key="1">
    <source>
        <dbReference type="ARBA" id="ARBA00009437"/>
    </source>
</evidence>
<evidence type="ECO:0000259" key="5">
    <source>
        <dbReference type="PROSITE" id="PS50931"/>
    </source>
</evidence>
<protein>
    <recommendedName>
        <fullName evidence="5">HTH lysR-type domain-containing protein</fullName>
    </recommendedName>
</protein>
<dbReference type="InterPro" id="IPR005119">
    <property type="entry name" value="LysR_subst-bd"/>
</dbReference>
<evidence type="ECO:0000313" key="7">
    <source>
        <dbReference type="Proteomes" id="UP000192872"/>
    </source>
</evidence>
<dbReference type="InterPro" id="IPR036388">
    <property type="entry name" value="WH-like_DNA-bd_sf"/>
</dbReference>
<proteinExistence type="inferred from homology"/>
<dbReference type="InterPro" id="IPR050176">
    <property type="entry name" value="LTTR"/>
</dbReference>
<dbReference type="Pfam" id="PF03466">
    <property type="entry name" value="LysR_substrate"/>
    <property type="match status" value="1"/>
</dbReference>
<reference evidence="6 7" key="1">
    <citation type="journal article" date="2017" name="Water Res.">
        <title>Comammox in drinking water systems.</title>
        <authorList>
            <person name="Wang Y."/>
            <person name="Ma L."/>
            <person name="Mao Y."/>
            <person name="Jiang X."/>
            <person name="Xia Y."/>
            <person name="Yu K."/>
            <person name="Li B."/>
            <person name="Zhang T."/>
        </authorList>
    </citation>
    <scope>NUCLEOTIDE SEQUENCE [LARGE SCALE GENOMIC DNA]</scope>
    <source>
        <strain evidence="6">SG_bin8</strain>
    </source>
</reference>
<keyword evidence="2" id="KW-0805">Transcription regulation</keyword>
<comment type="similarity">
    <text evidence="1">Belongs to the LysR transcriptional regulatory family.</text>
</comment>
<accession>A0A1W9I2W1</accession>
<dbReference type="PANTHER" id="PTHR30579">
    <property type="entry name" value="TRANSCRIPTIONAL REGULATOR"/>
    <property type="match status" value="1"/>
</dbReference>
<dbReference type="GO" id="GO:0003677">
    <property type="term" value="F:DNA binding"/>
    <property type="evidence" value="ECO:0007669"/>
    <property type="project" value="UniProtKB-KW"/>
</dbReference>
<sequence>MSTLRKIDPLLLEAFVAIVETGSFSAAAQRIGRTPSAISMQMTRLEALFAPAALFQVHGRRKRLTARGEVLLTHARRILQINDSLWNSMAAAGGPHRIRFGTPDDYLNTLLPNVLDRFASVYPEAEVELTCEPSEALNQLIERSKIDLAVVTKRPDDRDSEVLRSEPIVWVCASREILRREPTMPLALFQPGCLARQLALDACVKAQLPHKVAYSSPSLSGVLTPVRAGLAAAPIARCSVPPDLLILDEADGMPMIEPLVLALKRSKAPLQGALVDFLANEISMELRR</sequence>
<keyword evidence="4" id="KW-0804">Transcription</keyword>
<evidence type="ECO:0000256" key="3">
    <source>
        <dbReference type="ARBA" id="ARBA00023125"/>
    </source>
</evidence>
<dbReference type="InterPro" id="IPR000847">
    <property type="entry name" value="LysR_HTH_N"/>
</dbReference>
<gene>
    <name evidence="6" type="ORF">A4S15_00440</name>
</gene>
<dbReference type="AlphaFoldDB" id="A0A1W9I2W1"/>
<dbReference type="InterPro" id="IPR036390">
    <property type="entry name" value="WH_DNA-bd_sf"/>
</dbReference>
<evidence type="ECO:0000313" key="6">
    <source>
        <dbReference type="EMBL" id="OQW53950.1"/>
    </source>
</evidence>
<dbReference type="EMBL" id="LWDL01000005">
    <property type="protein sequence ID" value="OQW53950.1"/>
    <property type="molecule type" value="Genomic_DNA"/>
</dbReference>
<evidence type="ECO:0000256" key="4">
    <source>
        <dbReference type="ARBA" id="ARBA00023163"/>
    </source>
</evidence>
<dbReference type="PROSITE" id="PS50931">
    <property type="entry name" value="HTH_LYSR"/>
    <property type="match status" value="1"/>
</dbReference>
<dbReference type="Gene3D" id="1.10.10.10">
    <property type="entry name" value="Winged helix-like DNA-binding domain superfamily/Winged helix DNA-binding domain"/>
    <property type="match status" value="1"/>
</dbReference>
<dbReference type="STRING" id="1827387.A4S15_00440"/>
<dbReference type="Gene3D" id="3.40.190.10">
    <property type="entry name" value="Periplasmic binding protein-like II"/>
    <property type="match status" value="2"/>
</dbReference>
<evidence type="ECO:0000256" key="2">
    <source>
        <dbReference type="ARBA" id="ARBA00023015"/>
    </source>
</evidence>
<comment type="caution">
    <text evidence="6">The sequence shown here is derived from an EMBL/GenBank/DDBJ whole genome shotgun (WGS) entry which is preliminary data.</text>
</comment>
<dbReference type="RefSeq" id="WP_376802145.1">
    <property type="nucleotide sequence ID" value="NZ_DBNB01000034.1"/>
</dbReference>
<dbReference type="SUPFAM" id="SSF53850">
    <property type="entry name" value="Periplasmic binding protein-like II"/>
    <property type="match status" value="1"/>
</dbReference>
<feature type="domain" description="HTH lysR-type" evidence="5">
    <location>
        <begin position="7"/>
        <end position="65"/>
    </location>
</feature>
<name>A0A1W9I2W1_9HYPH</name>
<dbReference type="PANTHER" id="PTHR30579:SF7">
    <property type="entry name" value="HTH-TYPE TRANSCRIPTIONAL REGULATOR LRHA-RELATED"/>
    <property type="match status" value="1"/>
</dbReference>
<dbReference type="GO" id="GO:0003700">
    <property type="term" value="F:DNA-binding transcription factor activity"/>
    <property type="evidence" value="ECO:0007669"/>
    <property type="project" value="InterPro"/>
</dbReference>